<protein>
    <submittedName>
        <fullName evidence="1">Uncharacterized protein</fullName>
    </submittedName>
</protein>
<gene>
    <name evidence="1" type="ORF">LCGC14_1444030</name>
</gene>
<organism evidence="1">
    <name type="scientific">marine sediment metagenome</name>
    <dbReference type="NCBI Taxonomy" id="412755"/>
    <lineage>
        <taxon>unclassified sequences</taxon>
        <taxon>metagenomes</taxon>
        <taxon>ecological metagenomes</taxon>
    </lineage>
</organism>
<comment type="caution">
    <text evidence="1">The sequence shown here is derived from an EMBL/GenBank/DDBJ whole genome shotgun (WGS) entry which is preliminary data.</text>
</comment>
<reference evidence="1" key="1">
    <citation type="journal article" date="2015" name="Nature">
        <title>Complex archaea that bridge the gap between prokaryotes and eukaryotes.</title>
        <authorList>
            <person name="Spang A."/>
            <person name="Saw J.H."/>
            <person name="Jorgensen S.L."/>
            <person name="Zaremba-Niedzwiedzka K."/>
            <person name="Martijn J."/>
            <person name="Lind A.E."/>
            <person name="van Eijk R."/>
            <person name="Schleper C."/>
            <person name="Guy L."/>
            <person name="Ettema T.J."/>
        </authorList>
    </citation>
    <scope>NUCLEOTIDE SEQUENCE</scope>
</reference>
<dbReference type="AlphaFoldDB" id="A0A0F9K620"/>
<evidence type="ECO:0000313" key="1">
    <source>
        <dbReference type="EMBL" id="KKM70116.1"/>
    </source>
</evidence>
<sequence length="54" mass="6440">MNYKNLRVEYERRQGKDVFLVVADPEVPHNLILSEHTNTAEAFKKLRELKEKNQ</sequence>
<proteinExistence type="predicted"/>
<dbReference type="EMBL" id="LAZR01009876">
    <property type="protein sequence ID" value="KKM70116.1"/>
    <property type="molecule type" value="Genomic_DNA"/>
</dbReference>
<name>A0A0F9K620_9ZZZZ</name>
<accession>A0A0F9K620</accession>